<proteinExistence type="predicted"/>
<evidence type="ECO:0000256" key="3">
    <source>
        <dbReference type="ARBA" id="ARBA00022723"/>
    </source>
</evidence>
<evidence type="ECO:0000259" key="10">
    <source>
        <dbReference type="PROSITE" id="PS50089"/>
    </source>
</evidence>
<dbReference type="PANTHER" id="PTHR22770:SF13">
    <property type="entry name" value="RING-TYPE DOMAIN-CONTAINING PROTEIN"/>
    <property type="match status" value="1"/>
</dbReference>
<feature type="domain" description="RING-type" evidence="10">
    <location>
        <begin position="14"/>
        <end position="59"/>
    </location>
</feature>
<dbReference type="GO" id="GO:0004842">
    <property type="term" value="F:ubiquitin-protein transferase activity"/>
    <property type="evidence" value="ECO:0007669"/>
    <property type="project" value="TreeGrafter"/>
</dbReference>
<evidence type="ECO:0000256" key="1">
    <source>
        <dbReference type="ARBA" id="ARBA00004906"/>
    </source>
</evidence>
<dbReference type="PROSITE" id="PS51873">
    <property type="entry name" value="TRIAD"/>
    <property type="match status" value="1"/>
</dbReference>
<dbReference type="GO" id="GO:0043130">
    <property type="term" value="F:ubiquitin binding"/>
    <property type="evidence" value="ECO:0007669"/>
    <property type="project" value="TreeGrafter"/>
</dbReference>
<feature type="compositionally biased region" description="Basic and acidic residues" evidence="9">
    <location>
        <begin position="305"/>
        <end position="321"/>
    </location>
</feature>
<dbReference type="PROSITE" id="PS50089">
    <property type="entry name" value="ZF_RING_2"/>
    <property type="match status" value="2"/>
</dbReference>
<sequence>MSRSSSKGIEQKRCPLCCEFKSEYRCMVLINCRHTVCRSCLRSSLTYCGTSGFRCPVAECNQMLEEAEMRDILEHSRPIAEPAPVANHWNWSSRSEEKKSSRTEVEYSSYFRKKDFPELTPSVALKDSRSSKYGNVMDEPVPSGLKTYEPFKSSKKETTRVTQNEKHSDVKDWDLTAMLRLQELIADKMHKVVDFVFVASKDEISHNMNPVACLICQAHIKTSEGVSFPFCSSYFCRNCLAQPEPQASDVILLYSDSTDVSKNCAAIINGEMRGVFQKSCSVPTSTVHSLVSIYENVDKTSEKEKKCTDSDTSRKSLDTKSSKTNGRSSQQDSISDAVLFRNVRPASCELCCKQIGANKGVILRNCYHVLCEGCLISTIMTTLETSGVEIRCPMVLENHRRCETLVQEREIKRLLTDKQYEVYERKCLEAAVDEFSSRVHCLSPTCNGWIVIEGYKESFVCPVCCSANCLSCKAIHNGKSCSTYQTELECKSYKDLSLKAKLMALDAQQKVRCPKCRSDDLKPPCCNFIRCISCDHVFIQPKPEWKK</sequence>
<feature type="domain" description="RING-type" evidence="10">
    <location>
        <begin position="348"/>
        <end position="394"/>
    </location>
</feature>
<evidence type="ECO:0000256" key="6">
    <source>
        <dbReference type="ARBA" id="ARBA00022786"/>
    </source>
</evidence>
<comment type="pathway">
    <text evidence="1">Protein modification; protein ubiquitination.</text>
</comment>
<keyword evidence="3" id="KW-0479">Metal-binding</keyword>
<keyword evidence="5 8" id="KW-0863">Zinc-finger</keyword>
<feature type="region of interest" description="Disordered" evidence="9">
    <location>
        <begin position="305"/>
        <end position="330"/>
    </location>
</feature>
<keyword evidence="7" id="KW-0862">Zinc</keyword>
<evidence type="ECO:0000259" key="11">
    <source>
        <dbReference type="PROSITE" id="PS51873"/>
    </source>
</evidence>
<dbReference type="InterPro" id="IPR044066">
    <property type="entry name" value="TRIAD_supradom"/>
</dbReference>
<evidence type="ECO:0000256" key="5">
    <source>
        <dbReference type="ARBA" id="ARBA00022771"/>
    </source>
</evidence>
<dbReference type="GO" id="GO:0043161">
    <property type="term" value="P:proteasome-mediated ubiquitin-dependent protein catabolic process"/>
    <property type="evidence" value="ECO:0007669"/>
    <property type="project" value="TreeGrafter"/>
</dbReference>
<dbReference type="GO" id="GO:0071797">
    <property type="term" value="C:LUBAC complex"/>
    <property type="evidence" value="ECO:0007669"/>
    <property type="project" value="TreeGrafter"/>
</dbReference>
<dbReference type="EMBL" id="GFDL01015345">
    <property type="protein sequence ID" value="JAV19700.1"/>
    <property type="molecule type" value="Transcribed_RNA"/>
</dbReference>
<dbReference type="PANTHER" id="PTHR22770">
    <property type="entry name" value="UBIQUITIN CONJUGATING ENZYME 7 INTERACTING PROTEIN-RELATED"/>
    <property type="match status" value="1"/>
</dbReference>
<dbReference type="PROSITE" id="PS00518">
    <property type="entry name" value="ZF_RING_1"/>
    <property type="match status" value="2"/>
</dbReference>
<dbReference type="GO" id="GO:0097039">
    <property type="term" value="P:protein linear polyubiquitination"/>
    <property type="evidence" value="ECO:0007669"/>
    <property type="project" value="TreeGrafter"/>
</dbReference>
<accession>A0A1Q3EWM3</accession>
<evidence type="ECO:0000256" key="7">
    <source>
        <dbReference type="ARBA" id="ARBA00022833"/>
    </source>
</evidence>
<evidence type="ECO:0000313" key="12">
    <source>
        <dbReference type="EMBL" id="JAV19700.1"/>
    </source>
</evidence>
<evidence type="ECO:0000256" key="8">
    <source>
        <dbReference type="PROSITE-ProRule" id="PRU00175"/>
    </source>
</evidence>
<dbReference type="InterPro" id="IPR017907">
    <property type="entry name" value="Znf_RING_CS"/>
</dbReference>
<dbReference type="Gene3D" id="3.30.40.10">
    <property type="entry name" value="Zinc/RING finger domain, C3HC4 (zinc finger)"/>
    <property type="match status" value="2"/>
</dbReference>
<name>A0A1Q3EWM3_CULTA</name>
<dbReference type="GO" id="GO:0008270">
    <property type="term" value="F:zinc ion binding"/>
    <property type="evidence" value="ECO:0007669"/>
    <property type="project" value="UniProtKB-KW"/>
</dbReference>
<dbReference type="InterPro" id="IPR001841">
    <property type="entry name" value="Znf_RING"/>
</dbReference>
<reference evidence="12" key="1">
    <citation type="submission" date="2017-01" db="EMBL/GenBank/DDBJ databases">
        <title>A deep insight into the sialotranscriptome of adult male and female Cluex tarsalis mosquitoes.</title>
        <authorList>
            <person name="Ribeiro J.M."/>
            <person name="Moreira F."/>
            <person name="Bernard K.A."/>
            <person name="Calvo E."/>
        </authorList>
    </citation>
    <scope>NUCLEOTIDE SEQUENCE</scope>
    <source>
        <strain evidence="12">Kern County</strain>
        <tissue evidence="12">Salivary glands</tissue>
    </source>
</reference>
<keyword evidence="4" id="KW-0677">Repeat</keyword>
<keyword evidence="6" id="KW-0833">Ubl conjugation pathway</keyword>
<dbReference type="FunFam" id="3.30.40.10:FF:000137">
    <property type="entry name" value="RanBP-type and C3HC4-type zinc finger-containing protein 1"/>
    <property type="match status" value="1"/>
</dbReference>
<evidence type="ECO:0000256" key="4">
    <source>
        <dbReference type="ARBA" id="ARBA00022737"/>
    </source>
</evidence>
<evidence type="ECO:0000256" key="2">
    <source>
        <dbReference type="ARBA" id="ARBA00022679"/>
    </source>
</evidence>
<feature type="domain" description="RING-type" evidence="11">
    <location>
        <begin position="344"/>
        <end position="547"/>
    </location>
</feature>
<evidence type="ECO:0000256" key="9">
    <source>
        <dbReference type="SAM" id="MobiDB-lite"/>
    </source>
</evidence>
<organism evidence="12">
    <name type="scientific">Culex tarsalis</name>
    <name type="common">Encephalitis mosquito</name>
    <dbReference type="NCBI Taxonomy" id="7177"/>
    <lineage>
        <taxon>Eukaryota</taxon>
        <taxon>Metazoa</taxon>
        <taxon>Ecdysozoa</taxon>
        <taxon>Arthropoda</taxon>
        <taxon>Hexapoda</taxon>
        <taxon>Insecta</taxon>
        <taxon>Pterygota</taxon>
        <taxon>Neoptera</taxon>
        <taxon>Endopterygota</taxon>
        <taxon>Diptera</taxon>
        <taxon>Nematocera</taxon>
        <taxon>Culicoidea</taxon>
        <taxon>Culicidae</taxon>
        <taxon>Culicinae</taxon>
        <taxon>Culicini</taxon>
        <taxon>Culex</taxon>
        <taxon>Culex</taxon>
    </lineage>
</organism>
<protein>
    <submittedName>
        <fullName evidence="12">Putative ubiquitin conjugating enzyme 7</fullName>
    </submittedName>
</protein>
<dbReference type="InterPro" id="IPR013083">
    <property type="entry name" value="Znf_RING/FYVE/PHD"/>
</dbReference>
<keyword evidence="2" id="KW-0808">Transferase</keyword>
<dbReference type="SUPFAM" id="SSF57850">
    <property type="entry name" value="RING/U-box"/>
    <property type="match status" value="3"/>
</dbReference>
<dbReference type="InterPro" id="IPR051628">
    <property type="entry name" value="LUBAC_E3_Ligases"/>
</dbReference>
<dbReference type="AlphaFoldDB" id="A0A1Q3EWM3"/>
<dbReference type="SMART" id="SM00184">
    <property type="entry name" value="RING"/>
    <property type="match status" value="3"/>
</dbReference>